<reference evidence="1 2" key="1">
    <citation type="journal article" date="2016" name="Front. Microbiol.">
        <title>Fuerstia marisgermanicae gen. nov., sp. nov., an Unusual Member of the Phylum Planctomycetes from the German Wadden Sea.</title>
        <authorList>
            <person name="Kohn T."/>
            <person name="Heuer A."/>
            <person name="Jogler M."/>
            <person name="Vollmers J."/>
            <person name="Boedeker C."/>
            <person name="Bunk B."/>
            <person name="Rast P."/>
            <person name="Borchert D."/>
            <person name="Glockner I."/>
            <person name="Freese H.M."/>
            <person name="Klenk H.P."/>
            <person name="Overmann J."/>
            <person name="Kaster A.K."/>
            <person name="Rohde M."/>
            <person name="Wiegand S."/>
            <person name="Jogler C."/>
        </authorList>
    </citation>
    <scope>NUCLEOTIDE SEQUENCE [LARGE SCALE GENOMIC DNA]</scope>
    <source>
        <strain evidence="1 2">NH11</strain>
    </source>
</reference>
<protein>
    <submittedName>
        <fullName evidence="1">Uncharacterized protein</fullName>
    </submittedName>
</protein>
<sequence length="52" mass="5765">MHKGFLAQRAWIDERPGRMATLSVRLIFRSYDSAALKIVRLGAFDPDGTTGA</sequence>
<gene>
    <name evidence="1" type="ORF">Fuma_01283</name>
</gene>
<evidence type="ECO:0000313" key="1">
    <source>
        <dbReference type="EMBL" id="APZ91692.1"/>
    </source>
</evidence>
<dbReference type="EMBL" id="CP017641">
    <property type="protein sequence ID" value="APZ91692.1"/>
    <property type="molecule type" value="Genomic_DNA"/>
</dbReference>
<accession>A0A1P8WCA8</accession>
<name>A0A1P8WCA8_9PLAN</name>
<organism evidence="1 2">
    <name type="scientific">Fuerstiella marisgermanici</name>
    <dbReference type="NCBI Taxonomy" id="1891926"/>
    <lineage>
        <taxon>Bacteria</taxon>
        <taxon>Pseudomonadati</taxon>
        <taxon>Planctomycetota</taxon>
        <taxon>Planctomycetia</taxon>
        <taxon>Planctomycetales</taxon>
        <taxon>Planctomycetaceae</taxon>
        <taxon>Fuerstiella</taxon>
    </lineage>
</organism>
<keyword evidence="2" id="KW-1185">Reference proteome</keyword>
<dbReference type="Proteomes" id="UP000187735">
    <property type="component" value="Chromosome"/>
</dbReference>
<proteinExistence type="predicted"/>
<dbReference type="AlphaFoldDB" id="A0A1P8WCA8"/>
<evidence type="ECO:0000313" key="2">
    <source>
        <dbReference type="Proteomes" id="UP000187735"/>
    </source>
</evidence>
<dbReference type="KEGG" id="fmr:Fuma_01283"/>